<feature type="chain" id="PRO_5035794743" description="VWFC domain-containing protein" evidence="9">
    <location>
        <begin position="24"/>
        <end position="1055"/>
    </location>
</feature>
<reference evidence="13 14" key="1">
    <citation type="submission" date="2020-04" db="EMBL/GenBank/DDBJ databases">
        <authorList>
            <person name="Alioto T."/>
            <person name="Alioto T."/>
            <person name="Gomez Garrido J."/>
        </authorList>
    </citation>
    <scope>NUCLEOTIDE SEQUENCE [LARGE SCALE GENOMIC DNA]</scope>
</reference>
<dbReference type="AlphaFoldDB" id="A0A8S1C5Y6"/>
<keyword evidence="7" id="KW-1015">Disulfide bond</keyword>
<keyword evidence="3" id="KW-0479">Metal-binding</keyword>
<dbReference type="PROSITE" id="PS00222">
    <property type="entry name" value="IGFBP_N_1"/>
    <property type="match status" value="1"/>
</dbReference>
<evidence type="ECO:0000313" key="13">
    <source>
        <dbReference type="EMBL" id="CAB3367571.1"/>
    </source>
</evidence>
<dbReference type="PROSITE" id="PS51323">
    <property type="entry name" value="IGFBP_N_2"/>
    <property type="match status" value="1"/>
</dbReference>
<dbReference type="SUPFAM" id="SSF57184">
    <property type="entry name" value="Growth factor receptor domain"/>
    <property type="match status" value="1"/>
</dbReference>
<feature type="domain" description="IGFBP N-terminal" evidence="12">
    <location>
        <begin position="699"/>
        <end position="770"/>
    </location>
</feature>
<dbReference type="PANTHER" id="PTHR11511:SF4">
    <property type="entry name" value="PHENOLOXIDASE 2-RELATED"/>
    <property type="match status" value="1"/>
</dbReference>
<comment type="caution">
    <text evidence="13">The sequence shown here is derived from an EMBL/GenBank/DDBJ whole genome shotgun (WGS) entry which is preliminary data.</text>
</comment>
<evidence type="ECO:0000256" key="4">
    <source>
        <dbReference type="ARBA" id="ARBA00023002"/>
    </source>
</evidence>
<evidence type="ECO:0000259" key="10">
    <source>
        <dbReference type="PROSITE" id="PS01225"/>
    </source>
</evidence>
<dbReference type="PROSITE" id="PS01208">
    <property type="entry name" value="VWFC_1"/>
    <property type="match status" value="1"/>
</dbReference>
<keyword evidence="4" id="KW-0560">Oxidoreductase</keyword>
<dbReference type="Gene3D" id="1.10.1280.10">
    <property type="entry name" value="Di-copper center containing domain from catechol oxidase"/>
    <property type="match status" value="1"/>
</dbReference>
<evidence type="ECO:0000256" key="3">
    <source>
        <dbReference type="ARBA" id="ARBA00022723"/>
    </source>
</evidence>
<name>A0A8S1C5Y6_9INSE</name>
<dbReference type="SUPFAM" id="SSF81296">
    <property type="entry name" value="E set domains"/>
    <property type="match status" value="1"/>
</dbReference>
<dbReference type="SUPFAM" id="SSF48050">
    <property type="entry name" value="Hemocyanin, N-terminal domain"/>
    <property type="match status" value="1"/>
</dbReference>
<dbReference type="PROSITE" id="PS00210">
    <property type="entry name" value="HEMOCYANIN_2"/>
    <property type="match status" value="1"/>
</dbReference>
<dbReference type="GO" id="GO:0046872">
    <property type="term" value="F:metal ion binding"/>
    <property type="evidence" value="ECO:0007669"/>
    <property type="project" value="UniProtKB-KW"/>
</dbReference>
<dbReference type="OrthoDB" id="8119704at2759"/>
<dbReference type="SMART" id="SM00214">
    <property type="entry name" value="VWC"/>
    <property type="match status" value="1"/>
</dbReference>
<dbReference type="Pfam" id="PF00372">
    <property type="entry name" value="Hemocyanin_M"/>
    <property type="match status" value="1"/>
</dbReference>
<dbReference type="InterPro" id="IPR000867">
    <property type="entry name" value="IGFBP-like"/>
</dbReference>
<dbReference type="InterPro" id="IPR036697">
    <property type="entry name" value="Hemocyanin_N_sf"/>
</dbReference>
<dbReference type="GO" id="GO:0004503">
    <property type="term" value="F:tyrosinase activity"/>
    <property type="evidence" value="ECO:0007669"/>
    <property type="project" value="UniProtKB-ARBA"/>
</dbReference>
<gene>
    <name evidence="13" type="ORF">CLODIP_2_CD01160</name>
</gene>
<dbReference type="PROSITE" id="PS01225">
    <property type="entry name" value="CTCK_2"/>
    <property type="match status" value="1"/>
</dbReference>
<dbReference type="Pfam" id="PF03723">
    <property type="entry name" value="Hemocyanin_C"/>
    <property type="match status" value="1"/>
</dbReference>
<dbReference type="InterPro" id="IPR043973">
    <property type="entry name" value="TSP1_CCN"/>
</dbReference>
<evidence type="ECO:0000313" key="14">
    <source>
        <dbReference type="Proteomes" id="UP000494165"/>
    </source>
</evidence>
<dbReference type="Pfam" id="PF00219">
    <property type="entry name" value="IGFBP"/>
    <property type="match status" value="1"/>
</dbReference>
<keyword evidence="14" id="KW-1185">Reference proteome</keyword>
<evidence type="ECO:0000256" key="6">
    <source>
        <dbReference type="ARBA" id="ARBA00023033"/>
    </source>
</evidence>
<dbReference type="Pfam" id="PF03722">
    <property type="entry name" value="Hemocyanin_N"/>
    <property type="match status" value="1"/>
</dbReference>
<comment type="similarity">
    <text evidence="2">Belongs to the tyrosinase family.</text>
</comment>
<keyword evidence="9" id="KW-0732">Signal</keyword>
<keyword evidence="5" id="KW-0186">Copper</keyword>
<dbReference type="SUPFAM" id="SSF48056">
    <property type="entry name" value="Di-copper centre-containing domain"/>
    <property type="match status" value="1"/>
</dbReference>
<dbReference type="PRINTS" id="PR00187">
    <property type="entry name" value="HAEMOCYANIN"/>
</dbReference>
<proteinExistence type="inferred from homology"/>
<dbReference type="Gene3D" id="1.20.1370.10">
    <property type="entry name" value="Hemocyanin, N-terminal domain"/>
    <property type="match status" value="1"/>
</dbReference>
<evidence type="ECO:0000256" key="1">
    <source>
        <dbReference type="ARBA" id="ARBA00001973"/>
    </source>
</evidence>
<evidence type="ECO:0000256" key="5">
    <source>
        <dbReference type="ARBA" id="ARBA00023008"/>
    </source>
</evidence>
<dbReference type="InterPro" id="IPR014756">
    <property type="entry name" value="Ig_E-set"/>
</dbReference>
<evidence type="ECO:0000259" key="12">
    <source>
        <dbReference type="PROSITE" id="PS51323"/>
    </source>
</evidence>
<evidence type="ECO:0008006" key="15">
    <source>
        <dbReference type="Google" id="ProtNLM"/>
    </source>
</evidence>
<comment type="cofactor">
    <cofactor evidence="1">
        <name>Cu(2+)</name>
        <dbReference type="ChEBI" id="CHEBI:29036"/>
    </cofactor>
</comment>
<dbReference type="InterPro" id="IPR005203">
    <property type="entry name" value="Hemocyanin_C"/>
</dbReference>
<dbReference type="InterPro" id="IPR009030">
    <property type="entry name" value="Growth_fac_rcpt_cys_sf"/>
</dbReference>
<evidence type="ECO:0000256" key="2">
    <source>
        <dbReference type="ARBA" id="ARBA00009928"/>
    </source>
</evidence>
<feature type="signal peptide" evidence="9">
    <location>
        <begin position="1"/>
        <end position="23"/>
    </location>
</feature>
<feature type="domain" description="VWFC" evidence="11">
    <location>
        <begin position="773"/>
        <end position="837"/>
    </location>
</feature>
<dbReference type="Gene3D" id="2.60.40.1520">
    <property type="entry name" value="Hemocyanin, C-terminal domain"/>
    <property type="match status" value="1"/>
</dbReference>
<feature type="domain" description="CTCK" evidence="10">
    <location>
        <begin position="913"/>
        <end position="965"/>
    </location>
</feature>
<evidence type="ECO:0000256" key="8">
    <source>
        <dbReference type="PROSITE-ProRule" id="PRU00039"/>
    </source>
</evidence>
<dbReference type="InterPro" id="IPR005204">
    <property type="entry name" value="Hemocyanin_N"/>
</dbReference>
<evidence type="ECO:0000256" key="9">
    <source>
        <dbReference type="SAM" id="SignalP"/>
    </source>
</evidence>
<dbReference type="InterPro" id="IPR000896">
    <property type="entry name" value="Hemocyanin/hexamerin_mid_dom"/>
</dbReference>
<dbReference type="InterPro" id="IPR013788">
    <property type="entry name" value="Hemocyanin/hexamerin"/>
</dbReference>
<sequence>MMRILGIPLACLLIFTYAWSSEALDPQMVTLALLDRIHEPILIPKGERNPIAFNVPNSYISSNIQPFQDYLQIEAAQSTVYETIEIQPNPDIEGAIKKFGTLPKTVTFSTFIPKHSKLASELTEFFIAQNTTTRFFTTAAALRDNINPGLFVHAFSQAVIHRSDCLNVKLPPLYEVFPEKFFSSATLTNMKQTAMMLVNSGPSQRNLDKAFLDLESNPTASDREPEHKLAYFREDVGLNLHHWNWHLINPFSGPKEIVNKDRRGELFYYVHQQLLARYNFERLTNSMLFTEKISDFKAPIKEGYFPKLFTNSATKNWASRAPYSVLKDIDREADEVIFEIRELEEWRARIMDTIYKGRAQKPDGTTQELDAFEGIDILGDIVEPNVHGINLQYYNSFHNFLHLAIAWSHDPTGTHLETVSTIGETQTAMRDPVFYRIHGLINFMFQQHKDTLPSYTTSDLEFKKITLVNLEIVTDAKPNTFYTFWGKRQVDLSRGLDFFPRNPVSIQFKHLNHRNFSYYIKVNSDYSFPKKALIRIFLGPKFGDTGEELSFNRQRKLFFELDKFDVTLKKGYNTIIRKSIDSTVTVPFAQSAKTLEYNESTSNDPGRCGCGWPHHLLIPKGNQTGYPGVIFAMVSDYGSDIISQTIRIQAGECKTAASYCGVFNKKYPDKRAMGYPFDRPSSAKTLSAFIVPNMYTRMIRSHCSYPCECPAESPLCPQGVSLIRDGCGCCAVCARQVDEVCDGTALCDERRGLVCQYPSSEARQGVCQVIKGLPCSVDNKTFDNGETFMLDCRTQCSCQNGTYACSSLCPQEALSPDCNHPRLVEVPGQCCREWMCDSVEAQRPPECEHHSSAWSECSAPDCGLGVSRRVSNINSRCVPESEGRLCQIRSCEREQNAKEKAEHGHKIRRGHECKATQKVHQPVRLRVGQCWSRKLFWPKFCGDCSVSCCSPQLSTTKQIDFVCPHDEAASGAPGLIEQAANQVTGQLWHRKTQHRRWSDADEEEVEVAEAEEAAAAANATTTVRLAVQWILKCACANSPCPERLHRVHRTAALLP</sequence>
<dbReference type="PROSITE" id="PS00209">
    <property type="entry name" value="HEMOCYANIN_1"/>
    <property type="match status" value="1"/>
</dbReference>
<accession>A0A8S1C5Y6</accession>
<dbReference type="GO" id="GO:0005576">
    <property type="term" value="C:extracellular region"/>
    <property type="evidence" value="ECO:0007669"/>
    <property type="project" value="InterPro"/>
</dbReference>
<dbReference type="InterPro" id="IPR008922">
    <property type="entry name" value="Di-copper_centre_dom_sf"/>
</dbReference>
<dbReference type="SMART" id="SM00121">
    <property type="entry name" value="IB"/>
    <property type="match status" value="1"/>
</dbReference>
<evidence type="ECO:0000259" key="11">
    <source>
        <dbReference type="PROSITE" id="PS50184"/>
    </source>
</evidence>
<dbReference type="InterPro" id="IPR017891">
    <property type="entry name" value="Insulin_GF-bd_Cys-rich_CS"/>
</dbReference>
<dbReference type="InterPro" id="IPR001007">
    <property type="entry name" value="VWF_dom"/>
</dbReference>
<dbReference type="GO" id="GO:0007165">
    <property type="term" value="P:signal transduction"/>
    <property type="evidence" value="ECO:0007669"/>
    <property type="project" value="InterPro"/>
</dbReference>
<dbReference type="Pfam" id="PF00093">
    <property type="entry name" value="VWC"/>
    <property type="match status" value="1"/>
</dbReference>
<dbReference type="GO" id="GO:0006582">
    <property type="term" value="P:melanin metabolic process"/>
    <property type="evidence" value="ECO:0007669"/>
    <property type="project" value="UniProtKB-ARBA"/>
</dbReference>
<comment type="caution">
    <text evidence="8">Lacks conserved residue(s) required for the propagation of feature annotation.</text>
</comment>
<protein>
    <recommendedName>
        <fullName evidence="15">VWFC domain-containing protein</fullName>
    </recommendedName>
</protein>
<dbReference type="EMBL" id="CADEPI010000031">
    <property type="protein sequence ID" value="CAB3367571.1"/>
    <property type="molecule type" value="Genomic_DNA"/>
</dbReference>
<dbReference type="Proteomes" id="UP000494165">
    <property type="component" value="Unassembled WGS sequence"/>
</dbReference>
<organism evidence="13 14">
    <name type="scientific">Cloeon dipterum</name>
    <dbReference type="NCBI Taxonomy" id="197152"/>
    <lineage>
        <taxon>Eukaryota</taxon>
        <taxon>Metazoa</taxon>
        <taxon>Ecdysozoa</taxon>
        <taxon>Arthropoda</taxon>
        <taxon>Hexapoda</taxon>
        <taxon>Insecta</taxon>
        <taxon>Pterygota</taxon>
        <taxon>Palaeoptera</taxon>
        <taxon>Ephemeroptera</taxon>
        <taxon>Pisciforma</taxon>
        <taxon>Baetidae</taxon>
        <taxon>Cloeon</taxon>
    </lineage>
</organism>
<dbReference type="InterPro" id="IPR006207">
    <property type="entry name" value="Cys_knot_C"/>
</dbReference>
<evidence type="ECO:0000256" key="7">
    <source>
        <dbReference type="ARBA" id="ARBA00023157"/>
    </source>
</evidence>
<dbReference type="InterPro" id="IPR037020">
    <property type="entry name" value="Hemocyanin_C_sf"/>
</dbReference>
<dbReference type="PANTHER" id="PTHR11511">
    <property type="entry name" value="LARVAL STORAGE PROTEIN/PHENOLOXIDASE"/>
    <property type="match status" value="1"/>
</dbReference>
<keyword evidence="6" id="KW-0503">Monooxygenase</keyword>
<dbReference type="Pfam" id="PF19035">
    <property type="entry name" value="TSP1_CCN"/>
    <property type="match status" value="1"/>
</dbReference>
<dbReference type="PROSITE" id="PS50184">
    <property type="entry name" value="VWFC_2"/>
    <property type="match status" value="1"/>
</dbReference>